<feature type="domain" description="Reverse transcriptase" evidence="2">
    <location>
        <begin position="446"/>
        <end position="724"/>
    </location>
</feature>
<comment type="caution">
    <text evidence="3">The sequence shown here is derived from an EMBL/GenBank/DDBJ whole genome shotgun (WGS) entry which is preliminary data.</text>
</comment>
<feature type="compositionally biased region" description="Basic and acidic residues" evidence="1">
    <location>
        <begin position="42"/>
        <end position="54"/>
    </location>
</feature>
<organism evidence="3 4">
    <name type="scientific">Crotalaria pallida</name>
    <name type="common">Smooth rattlebox</name>
    <name type="synonym">Crotalaria striata</name>
    <dbReference type="NCBI Taxonomy" id="3830"/>
    <lineage>
        <taxon>Eukaryota</taxon>
        <taxon>Viridiplantae</taxon>
        <taxon>Streptophyta</taxon>
        <taxon>Embryophyta</taxon>
        <taxon>Tracheophyta</taxon>
        <taxon>Spermatophyta</taxon>
        <taxon>Magnoliopsida</taxon>
        <taxon>eudicotyledons</taxon>
        <taxon>Gunneridae</taxon>
        <taxon>Pentapetalae</taxon>
        <taxon>rosids</taxon>
        <taxon>fabids</taxon>
        <taxon>Fabales</taxon>
        <taxon>Fabaceae</taxon>
        <taxon>Papilionoideae</taxon>
        <taxon>50 kb inversion clade</taxon>
        <taxon>genistoids sensu lato</taxon>
        <taxon>core genistoids</taxon>
        <taxon>Crotalarieae</taxon>
        <taxon>Crotalaria</taxon>
    </lineage>
</organism>
<dbReference type="InterPro" id="IPR036691">
    <property type="entry name" value="Endo/exonu/phosph_ase_sf"/>
</dbReference>
<dbReference type="CDD" id="cd01650">
    <property type="entry name" value="RT_nLTR_like"/>
    <property type="match status" value="1"/>
</dbReference>
<accession>A0AAN9FFQ0</accession>
<dbReference type="InterPro" id="IPR043502">
    <property type="entry name" value="DNA/RNA_pol_sf"/>
</dbReference>
<proteinExistence type="predicted"/>
<evidence type="ECO:0000259" key="2">
    <source>
        <dbReference type="PROSITE" id="PS50878"/>
    </source>
</evidence>
<dbReference type="SUPFAM" id="SSF56219">
    <property type="entry name" value="DNase I-like"/>
    <property type="match status" value="1"/>
</dbReference>
<protein>
    <recommendedName>
        <fullName evidence="2">Reverse transcriptase domain-containing protein</fullName>
    </recommendedName>
</protein>
<dbReference type="Pfam" id="PF13966">
    <property type="entry name" value="zf-RVT"/>
    <property type="match status" value="1"/>
</dbReference>
<dbReference type="InterPro" id="IPR026960">
    <property type="entry name" value="RVT-Znf"/>
</dbReference>
<dbReference type="SUPFAM" id="SSF56672">
    <property type="entry name" value="DNA/RNA polymerases"/>
    <property type="match status" value="1"/>
</dbReference>
<evidence type="ECO:0000313" key="3">
    <source>
        <dbReference type="EMBL" id="KAK7275607.1"/>
    </source>
</evidence>
<dbReference type="PANTHER" id="PTHR33116">
    <property type="entry name" value="REVERSE TRANSCRIPTASE ZINC-BINDING DOMAIN-CONTAINING PROTEIN-RELATED-RELATED"/>
    <property type="match status" value="1"/>
</dbReference>
<gene>
    <name evidence="3" type="ORF">RIF29_16726</name>
</gene>
<feature type="compositionally biased region" description="Basic and acidic residues" evidence="1">
    <location>
        <begin position="1"/>
        <end position="25"/>
    </location>
</feature>
<keyword evidence="4" id="KW-1185">Reference proteome</keyword>
<sequence>MKLTRSLEEGSTPEENRLSAEELVKDLAQNVQNSGSKSTGKGKKDDSEPNHEMPDNGVDESNSGSVSIVPDSIADEEGEWTPVCTRRKSQMKSAIQKGRIWIVWKPDIYEVSVEESGPQHVHCFIRHKHIPVEFFVTVVYGFNDEATRADLWDHLVDIGSSIILPWTVCGDFNAVLNPAEKLGGQESDLNQIQAFRNCLISAHLLDMNYTSCYYTWTNNQDGQDRIFSKLDRVLINDRWMNCWPDVVSTFLHGGVSDHSPAIISWSQNNVKRKPSFMFFNMLSTDPDFIYLIEQSWGIEVQGCAMYRFMRRLKGHHGPLKTLNDSNFRDIDKKEVICRYNLLRAQAELAADPLNDDIGKVFLDYYKNLLNGHAAAWNISQSEIDQGNVLTVSQQLNLIKPVTEEEILMSFMSMNSDKSPGPDGFGAGFYKSAWSVIKDDCIQTVKEFFSSGKLLREVNNTDLVLIPKFDCANSVADYRPIALCNSIYKCISKIMSNRLQSVLPFLICDNQAAFVSGRSIVHNILICQELMRFYGRKNSSPRCFMKVDIKKAYDMISWDFIHSMLQALKFPAKFIIWVMECITSVSFSLVINGQRVGNFKSSRGIRQGDPISPLIFVIAMDMLTRKLKLASSLPRFRFHPLCKDVGLINLAFADDLMLFCKGNVDSVTILKDTFNHFSSSSGLYANPQKSQVFMAGISEDLMQQIQNVTGFSRGSFPFKYLGLPLSARKWSSNTCQVLVEKITKRLASWHTRNLSYQGRMQLINSVLMSLHIYWATVFIIPKSVIKQIERKCRDFLWGLNSVGRPRAAIAWDQLCLGKKYGGLGFQNIQKWNLTAVGKQVWELAMKKDHLWVRWISSVYLKHADFWECDFSNSSWHWKQILKCRDKFRQWYDNGLWLGDSSNSYSVRQGYKLLIGVQETFPYHKLVWNPASIPRHCFILWLAVKDRLRTKDFLAGFIQLNPTCSLCNSALETRNHLFFTCCWSRELLELVCNWCYLDRFHTGFGNWCHWLRHSFSHKKRKQVIYVVMAAVMYHIWTERNKRIFSNVSMRPDQVFVLIKKELALRVALFFPDFKNWLNNTLVQRILIEL</sequence>
<feature type="region of interest" description="Disordered" evidence="1">
    <location>
        <begin position="1"/>
        <end position="72"/>
    </location>
</feature>
<dbReference type="InterPro" id="IPR005135">
    <property type="entry name" value="Endo/exonuclease/phosphatase"/>
</dbReference>
<dbReference type="Pfam" id="PF00078">
    <property type="entry name" value="RVT_1"/>
    <property type="match status" value="1"/>
</dbReference>
<dbReference type="PANTHER" id="PTHR33116:SF84">
    <property type="entry name" value="RNA-DIRECTED DNA POLYMERASE"/>
    <property type="match status" value="1"/>
</dbReference>
<dbReference type="Proteomes" id="UP001372338">
    <property type="component" value="Unassembled WGS sequence"/>
</dbReference>
<evidence type="ECO:0000256" key="1">
    <source>
        <dbReference type="SAM" id="MobiDB-lite"/>
    </source>
</evidence>
<dbReference type="Pfam" id="PF03372">
    <property type="entry name" value="Exo_endo_phos"/>
    <property type="match status" value="1"/>
</dbReference>
<evidence type="ECO:0000313" key="4">
    <source>
        <dbReference type="Proteomes" id="UP001372338"/>
    </source>
</evidence>
<reference evidence="3 4" key="1">
    <citation type="submission" date="2024-01" db="EMBL/GenBank/DDBJ databases">
        <title>The genomes of 5 underutilized Papilionoideae crops provide insights into root nodulation and disease resistanc.</title>
        <authorList>
            <person name="Yuan L."/>
        </authorList>
    </citation>
    <scope>NUCLEOTIDE SEQUENCE [LARGE SCALE GENOMIC DNA]</scope>
    <source>
        <strain evidence="3">ZHUSHIDOU_FW_LH</strain>
        <tissue evidence="3">Leaf</tissue>
    </source>
</reference>
<dbReference type="EMBL" id="JAYWIO010000003">
    <property type="protein sequence ID" value="KAK7275607.1"/>
    <property type="molecule type" value="Genomic_DNA"/>
</dbReference>
<dbReference type="InterPro" id="IPR000477">
    <property type="entry name" value="RT_dom"/>
</dbReference>
<dbReference type="AlphaFoldDB" id="A0AAN9FFQ0"/>
<name>A0AAN9FFQ0_CROPI</name>
<dbReference type="PROSITE" id="PS50878">
    <property type="entry name" value="RT_POL"/>
    <property type="match status" value="1"/>
</dbReference>
<dbReference type="Gene3D" id="3.60.10.10">
    <property type="entry name" value="Endonuclease/exonuclease/phosphatase"/>
    <property type="match status" value="1"/>
</dbReference>